<accession>A0A4Q5LTY3</accession>
<dbReference type="RefSeq" id="WP_130023818.1">
    <property type="nucleotide sequence ID" value="NZ_SEWF01000059.1"/>
</dbReference>
<reference evidence="1 2" key="1">
    <citation type="submission" date="2019-02" db="EMBL/GenBank/DDBJ databases">
        <title>Bacterial novel species Emticicia sp. 17J42-9 isolated from soil.</title>
        <authorList>
            <person name="Jung H.-Y."/>
        </authorList>
    </citation>
    <scope>NUCLEOTIDE SEQUENCE [LARGE SCALE GENOMIC DNA]</scope>
    <source>
        <strain evidence="1 2">17J42-9</strain>
    </source>
</reference>
<dbReference type="AlphaFoldDB" id="A0A4Q5LTY3"/>
<proteinExistence type="predicted"/>
<evidence type="ECO:0000313" key="2">
    <source>
        <dbReference type="Proteomes" id="UP000293162"/>
    </source>
</evidence>
<keyword evidence="2" id="KW-1185">Reference proteome</keyword>
<gene>
    <name evidence="1" type="ORF">EWM59_24135</name>
</gene>
<sequence>MRAINQLLIPANEALKNAHIVANGIVEKGVIEGHIAGFGAMVINIDLLPTVAVYMEDENRRKVIDAIARTLNSSDNRDKLFEKIMDAEGQTVSAKRLLKEKVMNASVALKMMIRTYKINKNNE</sequence>
<comment type="caution">
    <text evidence="1">The sequence shown here is derived from an EMBL/GenBank/DDBJ whole genome shotgun (WGS) entry which is preliminary data.</text>
</comment>
<dbReference type="Proteomes" id="UP000293162">
    <property type="component" value="Unassembled WGS sequence"/>
</dbReference>
<evidence type="ECO:0008006" key="3">
    <source>
        <dbReference type="Google" id="ProtNLM"/>
    </source>
</evidence>
<dbReference type="OrthoDB" id="9884480at2"/>
<dbReference type="EMBL" id="SEWF01000059">
    <property type="protein sequence ID" value="RYU93042.1"/>
    <property type="molecule type" value="Genomic_DNA"/>
</dbReference>
<organism evidence="1 2">
    <name type="scientific">Emticicia agri</name>
    <dbReference type="NCBI Taxonomy" id="2492393"/>
    <lineage>
        <taxon>Bacteria</taxon>
        <taxon>Pseudomonadati</taxon>
        <taxon>Bacteroidota</taxon>
        <taxon>Cytophagia</taxon>
        <taxon>Cytophagales</taxon>
        <taxon>Leadbetterellaceae</taxon>
        <taxon>Emticicia</taxon>
    </lineage>
</organism>
<evidence type="ECO:0000313" key="1">
    <source>
        <dbReference type="EMBL" id="RYU93042.1"/>
    </source>
</evidence>
<name>A0A4Q5LTY3_9BACT</name>
<protein>
    <recommendedName>
        <fullName evidence="3">CRISPR type III-B/RAMP module-associated protein Cmr5</fullName>
    </recommendedName>
</protein>